<organism evidence="2 3">
    <name type="scientific">Ricinus communis</name>
    <name type="common">Castor bean</name>
    <dbReference type="NCBI Taxonomy" id="3988"/>
    <lineage>
        <taxon>Eukaryota</taxon>
        <taxon>Viridiplantae</taxon>
        <taxon>Streptophyta</taxon>
        <taxon>Embryophyta</taxon>
        <taxon>Tracheophyta</taxon>
        <taxon>Spermatophyta</taxon>
        <taxon>Magnoliopsida</taxon>
        <taxon>eudicotyledons</taxon>
        <taxon>Gunneridae</taxon>
        <taxon>Pentapetalae</taxon>
        <taxon>rosids</taxon>
        <taxon>fabids</taxon>
        <taxon>Malpighiales</taxon>
        <taxon>Euphorbiaceae</taxon>
        <taxon>Acalyphoideae</taxon>
        <taxon>Acalypheae</taxon>
        <taxon>Ricinus</taxon>
    </lineage>
</organism>
<dbReference type="STRING" id="3988.B9SKT3"/>
<evidence type="ECO:0000313" key="3">
    <source>
        <dbReference type="Proteomes" id="UP000008311"/>
    </source>
</evidence>
<dbReference type="EMBL" id="EQ974005">
    <property type="protein sequence ID" value="EEF35761.1"/>
    <property type="molecule type" value="Genomic_DNA"/>
</dbReference>
<dbReference type="PANTHER" id="PTHR33782">
    <property type="entry name" value="OS01G0121600 PROTEIN"/>
    <property type="match status" value="1"/>
</dbReference>
<dbReference type="OrthoDB" id="672819at2759"/>
<keyword evidence="1" id="KW-0812">Transmembrane</keyword>
<evidence type="ECO:0000256" key="1">
    <source>
        <dbReference type="SAM" id="Phobius"/>
    </source>
</evidence>
<dbReference type="Proteomes" id="UP000008311">
    <property type="component" value="Unassembled WGS sequence"/>
</dbReference>
<proteinExistence type="predicted"/>
<evidence type="ECO:0000313" key="2">
    <source>
        <dbReference type="EMBL" id="EEF35761.1"/>
    </source>
</evidence>
<feature type="transmembrane region" description="Helical" evidence="1">
    <location>
        <begin position="120"/>
        <end position="144"/>
    </location>
</feature>
<dbReference type="KEGG" id="rcu:8266526"/>
<dbReference type="PANTHER" id="PTHR33782:SF20">
    <property type="match status" value="1"/>
</dbReference>
<reference evidence="3" key="1">
    <citation type="journal article" date="2010" name="Nat. Biotechnol.">
        <title>Draft genome sequence of the oilseed species Ricinus communis.</title>
        <authorList>
            <person name="Chan A.P."/>
            <person name="Crabtree J."/>
            <person name="Zhao Q."/>
            <person name="Lorenzi H."/>
            <person name="Orvis J."/>
            <person name="Puiu D."/>
            <person name="Melake-Berhan A."/>
            <person name="Jones K.M."/>
            <person name="Redman J."/>
            <person name="Chen G."/>
            <person name="Cahoon E.B."/>
            <person name="Gedil M."/>
            <person name="Stanke M."/>
            <person name="Haas B.J."/>
            <person name="Wortman J.R."/>
            <person name="Fraser-Liggett C.M."/>
            <person name="Ravel J."/>
            <person name="Rabinowicz P.D."/>
        </authorList>
    </citation>
    <scope>NUCLEOTIDE SEQUENCE [LARGE SCALE GENOMIC DNA]</scope>
    <source>
        <strain evidence="3">cv. Hale</strain>
    </source>
</reference>
<sequence>MQATTLLYPSPLLGSHQLSVKFLHLHPSTGFNRHHNKLCIRVHAASGRDRYRRDYDGKLIDENMVVLRKRIQEMKTAEGDNEIPSEWMDWEKKYYPDYNSDVCEAAGVLQSVLMNTRPSLALGMVALFLFTVPTSFLIIIFNLWGCISFYL</sequence>
<keyword evidence="1" id="KW-1133">Transmembrane helix</keyword>
<gene>
    <name evidence="2" type="ORF">RCOM_1091150</name>
</gene>
<dbReference type="InParanoid" id="B9SKT3"/>
<keyword evidence="3" id="KW-1185">Reference proteome</keyword>
<protein>
    <submittedName>
        <fullName evidence="2">Uncharacterized protein</fullName>
    </submittedName>
</protein>
<accession>B9SKT3</accession>
<name>B9SKT3_RICCO</name>
<dbReference type="eggNOG" id="ENOG502S629">
    <property type="taxonomic scope" value="Eukaryota"/>
</dbReference>
<dbReference type="AlphaFoldDB" id="B9SKT3"/>
<keyword evidence="1" id="KW-0472">Membrane</keyword>